<name>A0A401P237_SCYTO</name>
<gene>
    <name evidence="2" type="ORF">scyTo_0008006</name>
</gene>
<evidence type="ECO:0000313" key="3">
    <source>
        <dbReference type="Proteomes" id="UP000288216"/>
    </source>
</evidence>
<keyword evidence="3" id="KW-1185">Reference proteome</keyword>
<evidence type="ECO:0000256" key="1">
    <source>
        <dbReference type="SAM" id="MobiDB-lite"/>
    </source>
</evidence>
<accession>A0A401P237</accession>
<feature type="region of interest" description="Disordered" evidence="1">
    <location>
        <begin position="291"/>
        <end position="331"/>
    </location>
</feature>
<dbReference type="AlphaFoldDB" id="A0A401P237"/>
<organism evidence="2 3">
    <name type="scientific">Scyliorhinus torazame</name>
    <name type="common">Cloudy catshark</name>
    <name type="synonym">Catulus torazame</name>
    <dbReference type="NCBI Taxonomy" id="75743"/>
    <lineage>
        <taxon>Eukaryota</taxon>
        <taxon>Metazoa</taxon>
        <taxon>Chordata</taxon>
        <taxon>Craniata</taxon>
        <taxon>Vertebrata</taxon>
        <taxon>Chondrichthyes</taxon>
        <taxon>Elasmobranchii</taxon>
        <taxon>Galeomorphii</taxon>
        <taxon>Galeoidea</taxon>
        <taxon>Carcharhiniformes</taxon>
        <taxon>Scyliorhinidae</taxon>
        <taxon>Scyliorhinus</taxon>
    </lineage>
</organism>
<protein>
    <submittedName>
        <fullName evidence="2">Uncharacterized protein</fullName>
    </submittedName>
</protein>
<feature type="compositionally biased region" description="Polar residues" evidence="1">
    <location>
        <begin position="46"/>
        <end position="59"/>
    </location>
</feature>
<dbReference type="PANTHER" id="PTHR36871:SF1">
    <property type="entry name" value="COILED-COIL DOMAIN-CONTAINING PROTEIN 190"/>
    <property type="match status" value="1"/>
</dbReference>
<evidence type="ECO:0000313" key="2">
    <source>
        <dbReference type="EMBL" id="GCB67170.1"/>
    </source>
</evidence>
<feature type="region of interest" description="Disordered" evidence="1">
    <location>
        <begin position="1"/>
        <end position="59"/>
    </location>
</feature>
<dbReference type="InterPro" id="IPR031525">
    <property type="entry name" value="CC190"/>
</dbReference>
<proteinExistence type="predicted"/>
<reference evidence="2 3" key="1">
    <citation type="journal article" date="2018" name="Nat. Ecol. Evol.">
        <title>Shark genomes provide insights into elasmobranch evolution and the origin of vertebrates.</title>
        <authorList>
            <person name="Hara Y"/>
            <person name="Yamaguchi K"/>
            <person name="Onimaru K"/>
            <person name="Kadota M"/>
            <person name="Koyanagi M"/>
            <person name="Keeley SD"/>
            <person name="Tatsumi K"/>
            <person name="Tanaka K"/>
            <person name="Motone F"/>
            <person name="Kageyama Y"/>
            <person name="Nozu R"/>
            <person name="Adachi N"/>
            <person name="Nishimura O"/>
            <person name="Nakagawa R"/>
            <person name="Tanegashima C"/>
            <person name="Kiyatake I"/>
            <person name="Matsumoto R"/>
            <person name="Murakumo K"/>
            <person name="Nishida K"/>
            <person name="Terakita A"/>
            <person name="Kuratani S"/>
            <person name="Sato K"/>
            <person name="Hyodo S Kuraku.S."/>
        </authorList>
    </citation>
    <scope>NUCLEOTIDE SEQUENCE [LARGE SCALE GENOMIC DNA]</scope>
</reference>
<sequence>MRLVGSGEVNAAANGQQQQPVRREAARVNGLRHCKISRRPLAEGDPQQQPSSPAGSTHSIISFEFPRVAPIRKMQRLKPHIFEGDITKRLEAERRESKRAEARLRNGLHNLEEARFYCIDRMIKEQRRIQRDLIRIKSGYSMKKGVDNFRMLYPVNSTAARGKFGSGNIILPTIPGVNDHAVILKSEGIRTQSCYSTKAGRVVMPSIASLTLQMQINDFLNGFSRRQEKSGGHIGAEETQPSTPSGKLRTPSVNSTSMSGLKRCTVKHVNISEKPTGLDVANGREILAVEGQTEQEARDTETNSNPAQRQIQARESTSSPEPSTCQESTPYDSEFYAPDGLPRTMHTMPSFLEAFAEAKNARYIRHRTKAGHEKELTISEIFAKRRQQLQDVIVKEAETNKEKNFTEKIAA</sequence>
<comment type="caution">
    <text evidence="2">The sequence shown here is derived from an EMBL/GenBank/DDBJ whole genome shotgun (WGS) entry which is preliminary data.</text>
</comment>
<dbReference type="OrthoDB" id="10050903at2759"/>
<feature type="region of interest" description="Disordered" evidence="1">
    <location>
        <begin position="225"/>
        <end position="261"/>
    </location>
</feature>
<dbReference type="Pfam" id="PF15768">
    <property type="entry name" value="CC190"/>
    <property type="match status" value="2"/>
</dbReference>
<dbReference type="Proteomes" id="UP000288216">
    <property type="component" value="Unassembled WGS sequence"/>
</dbReference>
<dbReference type="EMBL" id="BFAA01002996">
    <property type="protein sequence ID" value="GCB67170.1"/>
    <property type="molecule type" value="Genomic_DNA"/>
</dbReference>
<feature type="compositionally biased region" description="Polar residues" evidence="1">
    <location>
        <begin position="302"/>
        <end position="331"/>
    </location>
</feature>
<dbReference type="PANTHER" id="PTHR36871">
    <property type="entry name" value="COILED-COIL DOMAIN-CONTAINING PROTEIN 190"/>
    <property type="match status" value="1"/>
</dbReference>
<feature type="compositionally biased region" description="Polar residues" evidence="1">
    <location>
        <begin position="239"/>
        <end position="259"/>
    </location>
</feature>